<dbReference type="PROSITE" id="PS50857">
    <property type="entry name" value="COX2_CUA"/>
    <property type="match status" value="1"/>
</dbReference>
<feature type="signal peptide" evidence="20">
    <location>
        <begin position="1"/>
        <end position="24"/>
    </location>
</feature>
<dbReference type="Gene3D" id="1.10.760.10">
    <property type="entry name" value="Cytochrome c-like domain"/>
    <property type="match status" value="1"/>
</dbReference>
<dbReference type="PANTHER" id="PTHR22888">
    <property type="entry name" value="CYTOCHROME C OXIDASE, SUBUNIT II"/>
    <property type="match status" value="1"/>
</dbReference>
<comment type="catalytic activity">
    <reaction evidence="15 18">
        <text>4 Fe(II)-[cytochrome c] + O2 + 8 H(+)(in) = 4 Fe(III)-[cytochrome c] + 2 H2O + 4 H(+)(out)</text>
        <dbReference type="Rhea" id="RHEA:11436"/>
        <dbReference type="Rhea" id="RHEA-COMP:10350"/>
        <dbReference type="Rhea" id="RHEA-COMP:14399"/>
        <dbReference type="ChEBI" id="CHEBI:15377"/>
        <dbReference type="ChEBI" id="CHEBI:15378"/>
        <dbReference type="ChEBI" id="CHEBI:15379"/>
        <dbReference type="ChEBI" id="CHEBI:29033"/>
        <dbReference type="ChEBI" id="CHEBI:29034"/>
        <dbReference type="EC" id="7.1.1.9"/>
    </reaction>
</comment>
<keyword evidence="5 17" id="KW-0679">Respiratory chain</keyword>
<dbReference type="InterPro" id="IPR036909">
    <property type="entry name" value="Cyt_c-like_dom_sf"/>
</dbReference>
<keyword evidence="13 19" id="KW-0472">Membrane</keyword>
<dbReference type="EC" id="7.1.1.9" evidence="18"/>
<evidence type="ECO:0000256" key="6">
    <source>
        <dbReference type="ARBA" id="ARBA00022692"/>
    </source>
</evidence>
<feature type="domain" description="Cytochrome oxidase subunit II copper A binding" evidence="21">
    <location>
        <begin position="118"/>
        <end position="255"/>
    </location>
</feature>
<dbReference type="EMBL" id="BGOW01000014">
    <property type="protein sequence ID" value="GBL45794.1"/>
    <property type="molecule type" value="Genomic_DNA"/>
</dbReference>
<dbReference type="GO" id="GO:0005886">
    <property type="term" value="C:plasma membrane"/>
    <property type="evidence" value="ECO:0007669"/>
    <property type="project" value="UniProtKB-SubCell"/>
</dbReference>
<comment type="caution">
    <text evidence="24">The sequence shown here is derived from an EMBL/GenBank/DDBJ whole genome shotgun (WGS) entry which is preliminary data.</text>
</comment>
<dbReference type="PRINTS" id="PR01166">
    <property type="entry name" value="CYCOXIDASEII"/>
</dbReference>
<evidence type="ECO:0000313" key="24">
    <source>
        <dbReference type="EMBL" id="GBL45794.1"/>
    </source>
</evidence>
<comment type="cofactor">
    <cofactor evidence="18">
        <name>Cu cation</name>
        <dbReference type="ChEBI" id="CHEBI:23378"/>
    </cofactor>
    <text evidence="18">Binds a copper A center.</text>
</comment>
<feature type="transmembrane region" description="Helical" evidence="19">
    <location>
        <begin position="48"/>
        <end position="68"/>
    </location>
</feature>
<dbReference type="Proteomes" id="UP000286806">
    <property type="component" value="Unassembled WGS sequence"/>
</dbReference>
<keyword evidence="10 19" id="KW-1133">Transmembrane helix</keyword>
<dbReference type="RefSeq" id="WP_124704590.1">
    <property type="nucleotide sequence ID" value="NZ_BGOW01000014.1"/>
</dbReference>
<dbReference type="AlphaFoldDB" id="A0A401JDW8"/>
<dbReference type="InterPro" id="IPR036257">
    <property type="entry name" value="Cyt_c_oxidase_su2_TM_sf"/>
</dbReference>
<keyword evidence="3 17" id="KW-0813">Transport</keyword>
<comment type="function">
    <text evidence="14 18">Subunits I and II form the functional core of the enzyme complex. Electrons originating in cytochrome c are transferred via heme a and Cu(A) to the binuclear center formed by heme a3 and Cu(B).</text>
</comment>
<dbReference type="Pfam" id="PF00116">
    <property type="entry name" value="COX2"/>
    <property type="match status" value="1"/>
</dbReference>
<dbReference type="Pfam" id="PF13442">
    <property type="entry name" value="Cytochrome_CBB3"/>
    <property type="match status" value="1"/>
</dbReference>
<dbReference type="PROSITE" id="PS50999">
    <property type="entry name" value="COX2_TM"/>
    <property type="match status" value="1"/>
</dbReference>
<evidence type="ECO:0000256" key="17">
    <source>
        <dbReference type="RuleBase" id="RU000456"/>
    </source>
</evidence>
<comment type="subcellular location">
    <subcellularLocation>
        <location evidence="17">Cell membrane</location>
        <topology evidence="17">Multi-pass membrane protein</topology>
    </subcellularLocation>
    <subcellularLocation>
        <location evidence="1">Membrane</location>
        <topology evidence="1">Multi-pass membrane protein</topology>
    </subcellularLocation>
</comment>
<protein>
    <recommendedName>
        <fullName evidence="18">Cytochrome c oxidase subunit 2</fullName>
        <ecNumber evidence="18">7.1.1.9</ecNumber>
    </recommendedName>
</protein>
<evidence type="ECO:0000256" key="9">
    <source>
        <dbReference type="ARBA" id="ARBA00022982"/>
    </source>
</evidence>
<evidence type="ECO:0000256" key="2">
    <source>
        <dbReference type="ARBA" id="ARBA00007866"/>
    </source>
</evidence>
<feature type="domain" description="Cytochrome oxidase subunit II transmembrane region profile" evidence="22">
    <location>
        <begin position="22"/>
        <end position="117"/>
    </location>
</feature>
<keyword evidence="9 17" id="KW-0249">Electron transport</keyword>
<evidence type="ECO:0000256" key="8">
    <source>
        <dbReference type="ARBA" id="ARBA00022967"/>
    </source>
</evidence>
<evidence type="ECO:0000256" key="10">
    <source>
        <dbReference type="ARBA" id="ARBA00022989"/>
    </source>
</evidence>
<dbReference type="GO" id="GO:0016491">
    <property type="term" value="F:oxidoreductase activity"/>
    <property type="evidence" value="ECO:0007669"/>
    <property type="project" value="InterPro"/>
</dbReference>
<dbReference type="InterPro" id="IPR014222">
    <property type="entry name" value="Cyt_c_oxidase_su2"/>
</dbReference>
<keyword evidence="12 18" id="KW-0186">Copper</keyword>
<dbReference type="OrthoDB" id="9781261at2"/>
<evidence type="ECO:0000256" key="19">
    <source>
        <dbReference type="SAM" id="Phobius"/>
    </source>
</evidence>
<evidence type="ECO:0000259" key="21">
    <source>
        <dbReference type="PROSITE" id="PS50857"/>
    </source>
</evidence>
<evidence type="ECO:0000256" key="5">
    <source>
        <dbReference type="ARBA" id="ARBA00022660"/>
    </source>
</evidence>
<evidence type="ECO:0000256" key="3">
    <source>
        <dbReference type="ARBA" id="ARBA00022448"/>
    </source>
</evidence>
<evidence type="ECO:0000256" key="18">
    <source>
        <dbReference type="RuleBase" id="RU004024"/>
    </source>
</evidence>
<keyword evidence="25" id="KW-1185">Reference proteome</keyword>
<keyword evidence="4 16" id="KW-0349">Heme</keyword>
<evidence type="ECO:0000256" key="1">
    <source>
        <dbReference type="ARBA" id="ARBA00004141"/>
    </source>
</evidence>
<dbReference type="InterPro" id="IPR034210">
    <property type="entry name" value="CcO_II_C"/>
</dbReference>
<dbReference type="PROSITE" id="PS51007">
    <property type="entry name" value="CYTC"/>
    <property type="match status" value="1"/>
</dbReference>
<keyword evidence="7 16" id="KW-0479">Metal-binding</keyword>
<keyword evidence="11 16" id="KW-0408">Iron</keyword>
<dbReference type="InterPro" id="IPR045187">
    <property type="entry name" value="CcO_II"/>
</dbReference>
<sequence>MKIKRMLGSATGMVLGLATNLAHAAYELNLQSPETPIAGQIYHLHTLIMYVILAIFVVVFGAMFYSIYAHRKSKGHQAAHFHENTTVEVIWTIIPFFILIGMAFPATKTVLAMKDTASPDMTIKVTGYQWKWEYDYLQQGIHFFSNLSTPRDEIDNKATKDAHYLLEVDHPLVVPIGKKIRMLVTADDVIHSWSVPAFGVKQDAIPGFIRDTWFKVDKPGIYRGQCSELCGKDHGFMPVVVEAKTPEDYAKWLADQKAKMAAVVEDPNKVYTLDEMKSKGEKVYTTHCAACHQASGMGIPGAFPALNGSKIATGDKAAHIDRVMNGKPGTAMAAFAAQLSDTEIAAVVTYERNAWNNHTGDVIQPSEIKALRK</sequence>
<evidence type="ECO:0000256" key="4">
    <source>
        <dbReference type="ARBA" id="ARBA00022617"/>
    </source>
</evidence>
<dbReference type="InterPro" id="IPR011759">
    <property type="entry name" value="Cyt_c_oxidase_su2_TM_dom"/>
</dbReference>
<dbReference type="GO" id="GO:0042773">
    <property type="term" value="P:ATP synthesis coupled electron transport"/>
    <property type="evidence" value="ECO:0007669"/>
    <property type="project" value="TreeGrafter"/>
</dbReference>
<keyword evidence="8" id="KW-1278">Translocase</keyword>
<dbReference type="GO" id="GO:0020037">
    <property type="term" value="F:heme binding"/>
    <property type="evidence" value="ECO:0007669"/>
    <property type="project" value="InterPro"/>
</dbReference>
<evidence type="ECO:0000256" key="16">
    <source>
        <dbReference type="PROSITE-ProRule" id="PRU00433"/>
    </source>
</evidence>
<evidence type="ECO:0000256" key="11">
    <source>
        <dbReference type="ARBA" id="ARBA00023004"/>
    </source>
</evidence>
<organism evidence="24 25">
    <name type="scientific">Sulfuriferula multivorans</name>
    <dbReference type="NCBI Taxonomy" id="1559896"/>
    <lineage>
        <taxon>Bacteria</taxon>
        <taxon>Pseudomonadati</taxon>
        <taxon>Pseudomonadota</taxon>
        <taxon>Betaproteobacteria</taxon>
        <taxon>Nitrosomonadales</taxon>
        <taxon>Sulfuricellaceae</taxon>
        <taxon>Sulfuriferula</taxon>
    </lineage>
</organism>
<proteinExistence type="inferred from homology"/>
<dbReference type="Pfam" id="PF02790">
    <property type="entry name" value="COX2_TM"/>
    <property type="match status" value="1"/>
</dbReference>
<evidence type="ECO:0000256" key="13">
    <source>
        <dbReference type="ARBA" id="ARBA00023136"/>
    </source>
</evidence>
<dbReference type="InterPro" id="IPR001505">
    <property type="entry name" value="Copper_CuA"/>
</dbReference>
<evidence type="ECO:0000256" key="7">
    <source>
        <dbReference type="ARBA" id="ARBA00022723"/>
    </source>
</evidence>
<name>A0A401JDW8_9PROT</name>
<keyword evidence="6 17" id="KW-0812">Transmembrane</keyword>
<dbReference type="PROSITE" id="PS00078">
    <property type="entry name" value="COX2"/>
    <property type="match status" value="1"/>
</dbReference>
<accession>A0A401JDW8</accession>
<dbReference type="InterPro" id="IPR008972">
    <property type="entry name" value="Cupredoxin"/>
</dbReference>
<dbReference type="Gene3D" id="2.60.40.420">
    <property type="entry name" value="Cupredoxins - blue copper proteins"/>
    <property type="match status" value="1"/>
</dbReference>
<dbReference type="InterPro" id="IPR009056">
    <property type="entry name" value="Cyt_c-like_dom"/>
</dbReference>
<evidence type="ECO:0000256" key="12">
    <source>
        <dbReference type="ARBA" id="ARBA00023008"/>
    </source>
</evidence>
<feature type="domain" description="Cytochrome c" evidence="23">
    <location>
        <begin position="275"/>
        <end position="355"/>
    </location>
</feature>
<feature type="chain" id="PRO_5019432990" description="Cytochrome c oxidase subunit 2" evidence="20">
    <location>
        <begin position="25"/>
        <end position="373"/>
    </location>
</feature>
<dbReference type="SUPFAM" id="SSF46626">
    <property type="entry name" value="Cytochrome c"/>
    <property type="match status" value="1"/>
</dbReference>
<dbReference type="SUPFAM" id="SSF49503">
    <property type="entry name" value="Cupredoxins"/>
    <property type="match status" value="1"/>
</dbReference>
<feature type="transmembrane region" description="Helical" evidence="19">
    <location>
        <begin position="89"/>
        <end position="106"/>
    </location>
</feature>
<dbReference type="NCBIfam" id="TIGR02866">
    <property type="entry name" value="CoxB"/>
    <property type="match status" value="1"/>
</dbReference>
<evidence type="ECO:0000256" key="20">
    <source>
        <dbReference type="SAM" id="SignalP"/>
    </source>
</evidence>
<evidence type="ECO:0000256" key="15">
    <source>
        <dbReference type="ARBA" id="ARBA00047816"/>
    </source>
</evidence>
<dbReference type="InterPro" id="IPR002429">
    <property type="entry name" value="CcO_II-like_C"/>
</dbReference>
<dbReference type="Gene3D" id="1.10.287.90">
    <property type="match status" value="1"/>
</dbReference>
<dbReference type="CDD" id="cd13912">
    <property type="entry name" value="CcO_II_C"/>
    <property type="match status" value="1"/>
</dbReference>
<dbReference type="PANTHER" id="PTHR22888:SF9">
    <property type="entry name" value="CYTOCHROME C OXIDASE SUBUNIT 2"/>
    <property type="match status" value="1"/>
</dbReference>
<keyword evidence="20" id="KW-0732">Signal</keyword>
<dbReference type="SUPFAM" id="SSF81464">
    <property type="entry name" value="Cytochrome c oxidase subunit II-like, transmembrane region"/>
    <property type="match status" value="1"/>
</dbReference>
<dbReference type="GO" id="GO:0005507">
    <property type="term" value="F:copper ion binding"/>
    <property type="evidence" value="ECO:0007669"/>
    <property type="project" value="InterPro"/>
</dbReference>
<evidence type="ECO:0000313" key="25">
    <source>
        <dbReference type="Proteomes" id="UP000286806"/>
    </source>
</evidence>
<gene>
    <name evidence="24" type="ORF">SFMTTN_1605</name>
</gene>
<evidence type="ECO:0000259" key="22">
    <source>
        <dbReference type="PROSITE" id="PS50999"/>
    </source>
</evidence>
<comment type="similarity">
    <text evidence="2 17">Belongs to the cytochrome c oxidase subunit 2 family.</text>
</comment>
<evidence type="ECO:0000256" key="14">
    <source>
        <dbReference type="ARBA" id="ARBA00024688"/>
    </source>
</evidence>
<evidence type="ECO:0000259" key="23">
    <source>
        <dbReference type="PROSITE" id="PS51007"/>
    </source>
</evidence>
<reference evidence="24 25" key="1">
    <citation type="journal article" date="2019" name="Front. Microbiol.">
        <title>Genomes of Neutrophilic Sulfur-Oxidizing Chemolithoautotrophs Representing 9 Proteobacterial Species From 8 Genera.</title>
        <authorList>
            <person name="Watanabe T."/>
            <person name="Kojima H."/>
            <person name="Umezawa K."/>
            <person name="Hori C."/>
            <person name="Takasuka T.E."/>
            <person name="Kato Y."/>
            <person name="Fukui M."/>
        </authorList>
    </citation>
    <scope>NUCLEOTIDE SEQUENCE [LARGE SCALE GENOMIC DNA]</scope>
    <source>
        <strain evidence="24 25">TTN</strain>
    </source>
</reference>
<dbReference type="GO" id="GO:0004129">
    <property type="term" value="F:cytochrome-c oxidase activity"/>
    <property type="evidence" value="ECO:0007669"/>
    <property type="project" value="UniProtKB-EC"/>
</dbReference>